<gene>
    <name evidence="2" type="ORF">SAMN05444817_1052</name>
</gene>
<keyword evidence="3" id="KW-1185">Reference proteome</keyword>
<dbReference type="Proteomes" id="UP000186292">
    <property type="component" value="Unassembled WGS sequence"/>
</dbReference>
<accession>A0A1N7J9I6</accession>
<dbReference type="OrthoDB" id="4415055at2"/>
<protein>
    <submittedName>
        <fullName evidence="2">Uncharacterized protein</fullName>
    </submittedName>
</protein>
<dbReference type="EMBL" id="FTOF01000005">
    <property type="protein sequence ID" value="SIS45974.1"/>
    <property type="molecule type" value="Genomic_DNA"/>
</dbReference>
<dbReference type="AlphaFoldDB" id="A0A1N7J9I6"/>
<name>A0A1N7J9I6_9CORY</name>
<reference evidence="3" key="1">
    <citation type="submission" date="2017-01" db="EMBL/GenBank/DDBJ databases">
        <authorList>
            <person name="Varghese N."/>
            <person name="Submissions S."/>
        </authorList>
    </citation>
    <scope>NUCLEOTIDE SEQUENCE [LARGE SCALE GENOMIC DNA]</scope>
    <source>
        <strain evidence="3">DSM 44531</strain>
    </source>
</reference>
<evidence type="ECO:0000256" key="1">
    <source>
        <dbReference type="SAM" id="MobiDB-lite"/>
    </source>
</evidence>
<evidence type="ECO:0000313" key="3">
    <source>
        <dbReference type="Proteomes" id="UP000186292"/>
    </source>
</evidence>
<dbReference type="RefSeq" id="WP_076599097.1">
    <property type="nucleotide sequence ID" value="NZ_CP046976.1"/>
</dbReference>
<feature type="region of interest" description="Disordered" evidence="1">
    <location>
        <begin position="167"/>
        <end position="190"/>
    </location>
</feature>
<proteinExistence type="predicted"/>
<evidence type="ECO:0000313" key="2">
    <source>
        <dbReference type="EMBL" id="SIS45974.1"/>
    </source>
</evidence>
<sequence>MHDPTRIPRVLDQLRRTWEGQPDLPLATLFGILANRGAGWGTTDEELEQLLIDESSSHPSDLPLSADRRVDGDFLIETDSPAHRVTLTAAGDVVVRSAGDRDRQPSLWQYTSVRPTGPGRMLTVADSEGVEHRLGMVALISRIVDSRGASMAVADESLREPAISDLTASDRSAPDQGPANHVGTAPSRAKNIDGLERGEIGNSVWLVPLADGARLLITQRLHCWQVERREVTKTTHAWSQVVRCRVGENFAYVAGGGERVELGVVDKLLLVES</sequence>
<organism evidence="2 3">
    <name type="scientific">Corynebacterium appendicis CIP 107643</name>
    <dbReference type="NCBI Taxonomy" id="1161099"/>
    <lineage>
        <taxon>Bacteria</taxon>
        <taxon>Bacillati</taxon>
        <taxon>Actinomycetota</taxon>
        <taxon>Actinomycetes</taxon>
        <taxon>Mycobacteriales</taxon>
        <taxon>Corynebacteriaceae</taxon>
        <taxon>Corynebacterium</taxon>
    </lineage>
</organism>